<name>A0A9X7Z6Z7_9BACL</name>
<evidence type="ECO:0000313" key="2">
    <source>
        <dbReference type="EMBL" id="QSO46743.1"/>
    </source>
</evidence>
<dbReference type="KEGG" id="afx:JZ786_20240"/>
<dbReference type="InterPro" id="IPR025356">
    <property type="entry name" value="DUF4260"/>
</dbReference>
<keyword evidence="1" id="KW-0472">Membrane</keyword>
<evidence type="ECO:0000256" key="1">
    <source>
        <dbReference type="SAM" id="Phobius"/>
    </source>
</evidence>
<reference evidence="2 3" key="1">
    <citation type="submission" date="2021-02" db="EMBL/GenBank/DDBJ databases">
        <title>Alicyclobacillus curvatus sp. nov. and Alicyclobacillus mengziensis sp. nov., two acidophilic bacteria isolated from acid mine drainage.</title>
        <authorList>
            <person name="Huang Y."/>
        </authorList>
    </citation>
    <scope>NUCLEOTIDE SEQUENCE [LARGE SCALE GENOMIC DNA]</scope>
    <source>
        <strain evidence="2 3">S30H14</strain>
    </source>
</reference>
<keyword evidence="1" id="KW-0812">Transmembrane</keyword>
<evidence type="ECO:0000313" key="3">
    <source>
        <dbReference type="Proteomes" id="UP000663505"/>
    </source>
</evidence>
<dbReference type="EMBL" id="CP071182">
    <property type="protein sequence ID" value="QSO46743.1"/>
    <property type="molecule type" value="Genomic_DNA"/>
</dbReference>
<dbReference type="Pfam" id="PF14079">
    <property type="entry name" value="DUF4260"/>
    <property type="match status" value="1"/>
</dbReference>
<dbReference type="Proteomes" id="UP000663505">
    <property type="component" value="Chromosome"/>
</dbReference>
<protein>
    <submittedName>
        <fullName evidence="2">DUF4260 domain-containing protein</fullName>
    </submittedName>
</protein>
<organism evidence="2 3">
    <name type="scientific">Alicyclobacillus mengziensis</name>
    <dbReference type="NCBI Taxonomy" id="2931921"/>
    <lineage>
        <taxon>Bacteria</taxon>
        <taxon>Bacillati</taxon>
        <taxon>Bacillota</taxon>
        <taxon>Bacilli</taxon>
        <taxon>Bacillales</taxon>
        <taxon>Alicyclobacillaceae</taxon>
        <taxon>Alicyclobacillus</taxon>
    </lineage>
</organism>
<keyword evidence="3" id="KW-1185">Reference proteome</keyword>
<dbReference type="RefSeq" id="WP_206656107.1">
    <property type="nucleotide sequence ID" value="NZ_CP071182.1"/>
</dbReference>
<dbReference type="AlphaFoldDB" id="A0A9X7Z6Z7"/>
<gene>
    <name evidence="2" type="ORF">JZ786_20240</name>
</gene>
<feature type="transmembrane region" description="Helical" evidence="1">
    <location>
        <begin position="54"/>
        <end position="74"/>
    </location>
</feature>
<feature type="transmembrane region" description="Helical" evidence="1">
    <location>
        <begin position="5"/>
        <end position="21"/>
    </location>
</feature>
<proteinExistence type="predicted"/>
<accession>A0A9X7Z6Z7</accession>
<feature type="transmembrane region" description="Helical" evidence="1">
    <location>
        <begin position="27"/>
        <end position="47"/>
    </location>
</feature>
<keyword evidence="1" id="KW-1133">Transmembrane helix</keyword>
<sequence length="118" mass="13963">MRTLLRLESLVVGLFCMWFYYDHHFPWLIFCVLVLIPDLSMFGYCFGSRVGSRCYNLFHTYVFSLICIGMGLMFENSMLTMLGVIWTAHIAFDRSLGFGLKYQDNFNHTHLVQQDQRR</sequence>